<name>A0A162F3P7_9BACI</name>
<feature type="transmembrane region" description="Helical" evidence="1">
    <location>
        <begin position="200"/>
        <end position="222"/>
    </location>
</feature>
<feature type="transmembrane region" description="Helical" evidence="1">
    <location>
        <begin position="262"/>
        <end position="287"/>
    </location>
</feature>
<feature type="transmembrane region" description="Helical" evidence="1">
    <location>
        <begin position="154"/>
        <end position="172"/>
    </location>
</feature>
<dbReference type="Proteomes" id="UP000075806">
    <property type="component" value="Unassembled WGS sequence"/>
</dbReference>
<reference evidence="2" key="1">
    <citation type="submission" date="2016-02" db="EMBL/GenBank/DDBJ databases">
        <title>Genome sequence of Bacillus trypoxylicola KCTC 13244(T).</title>
        <authorList>
            <person name="Jeong H."/>
            <person name="Park S.-H."/>
            <person name="Choi S.-K."/>
        </authorList>
    </citation>
    <scope>NUCLEOTIDE SEQUENCE [LARGE SCALE GENOMIC DNA]</scope>
    <source>
        <strain evidence="2">KCTC 13244</strain>
    </source>
</reference>
<accession>A0A162F3P7</accession>
<keyword evidence="1" id="KW-0472">Membrane</keyword>
<keyword evidence="1" id="KW-0812">Transmembrane</keyword>
<organism evidence="2 3">
    <name type="scientific">Alkalihalobacillus trypoxylicola</name>
    <dbReference type="NCBI Taxonomy" id="519424"/>
    <lineage>
        <taxon>Bacteria</taxon>
        <taxon>Bacillati</taxon>
        <taxon>Bacillota</taxon>
        <taxon>Bacilli</taxon>
        <taxon>Bacillales</taxon>
        <taxon>Bacillaceae</taxon>
        <taxon>Alkalihalobacillus</taxon>
    </lineage>
</organism>
<feature type="transmembrane region" description="Helical" evidence="1">
    <location>
        <begin position="12"/>
        <end position="33"/>
    </location>
</feature>
<dbReference type="RefSeq" id="WP_061947583.1">
    <property type="nucleotide sequence ID" value="NZ_LTAO01000002.1"/>
</dbReference>
<gene>
    <name evidence="2" type="ORF">AZF04_14665</name>
</gene>
<evidence type="ECO:0000313" key="3">
    <source>
        <dbReference type="Proteomes" id="UP000075806"/>
    </source>
</evidence>
<keyword evidence="1" id="KW-1133">Transmembrane helix</keyword>
<evidence type="ECO:0000256" key="1">
    <source>
        <dbReference type="SAM" id="Phobius"/>
    </source>
</evidence>
<dbReference type="STRING" id="519424.AZF04_14665"/>
<comment type="caution">
    <text evidence="2">The sequence shown here is derived from an EMBL/GenBank/DDBJ whole genome shotgun (WGS) entry which is preliminary data.</text>
</comment>
<feature type="transmembrane region" description="Helical" evidence="1">
    <location>
        <begin position="357"/>
        <end position="377"/>
    </location>
</feature>
<protein>
    <submittedName>
        <fullName evidence="2">Uncharacterized protein</fullName>
    </submittedName>
</protein>
<evidence type="ECO:0000313" key="2">
    <source>
        <dbReference type="EMBL" id="KYG34424.1"/>
    </source>
</evidence>
<keyword evidence="3" id="KW-1185">Reference proteome</keyword>
<sequence>MLRITSFEIRKLLEQPMIILFFLASLLLNIIYITTVGLDQSYLNYVQETEEKTGTFITSEFHEILTNQPVSKEKQRLLSETADLENTFQHYSTEALGQEMISFYQIEGSVAEKMEKKYEKLTPVVQQLAEEQAALELGAAGETMSYFTFLRNRLFHLILGESLIFAILLGLYGSTSERLTRTDFLVVTSRTGRKTLLSKYLASFIVTFLFYVTLALLTFGIFNYQHDIGSLWDTSISTQFHLNIYSPIVLEVPFIPWQPMTLLYYTILSAVLGSLLIILCHGFNFLVGLWTNHLFWGFIVFVSLYVTLIGFEQIINQFGWWNMHSLLMWHPISIWKVQGYWFTEMGPYATIPWQETIAIIVNLFLLGIGGIVTTKYYSIKEVK</sequence>
<feature type="transmembrane region" description="Helical" evidence="1">
    <location>
        <begin position="294"/>
        <end position="315"/>
    </location>
</feature>
<proteinExistence type="predicted"/>
<dbReference type="AlphaFoldDB" id="A0A162F3P7"/>
<dbReference type="OrthoDB" id="2199842at2"/>
<dbReference type="EMBL" id="LTAO01000002">
    <property type="protein sequence ID" value="KYG34424.1"/>
    <property type="molecule type" value="Genomic_DNA"/>
</dbReference>